<dbReference type="InterPro" id="IPR057135">
    <property type="entry name" value="At4g27190-like_LRR"/>
</dbReference>
<gene>
    <name evidence="3" type="ORF">CR513_55700</name>
</gene>
<feature type="domain" description="Disease resistance protein At4g27190-like leucine-rich repeats" evidence="2">
    <location>
        <begin position="298"/>
        <end position="412"/>
    </location>
</feature>
<evidence type="ECO:0000313" key="4">
    <source>
        <dbReference type="Proteomes" id="UP000257109"/>
    </source>
</evidence>
<name>A0A371EHU2_MUCPR</name>
<organism evidence="3 4">
    <name type="scientific">Mucuna pruriens</name>
    <name type="common">Velvet bean</name>
    <name type="synonym">Dolichos pruriens</name>
    <dbReference type="NCBI Taxonomy" id="157652"/>
    <lineage>
        <taxon>Eukaryota</taxon>
        <taxon>Viridiplantae</taxon>
        <taxon>Streptophyta</taxon>
        <taxon>Embryophyta</taxon>
        <taxon>Tracheophyta</taxon>
        <taxon>Spermatophyta</taxon>
        <taxon>Magnoliopsida</taxon>
        <taxon>eudicotyledons</taxon>
        <taxon>Gunneridae</taxon>
        <taxon>Pentapetalae</taxon>
        <taxon>rosids</taxon>
        <taxon>fabids</taxon>
        <taxon>Fabales</taxon>
        <taxon>Fabaceae</taxon>
        <taxon>Papilionoideae</taxon>
        <taxon>50 kb inversion clade</taxon>
        <taxon>NPAAA clade</taxon>
        <taxon>indigoferoid/millettioid clade</taxon>
        <taxon>Phaseoleae</taxon>
        <taxon>Mucuna</taxon>
    </lineage>
</organism>
<feature type="domain" description="Disease resistance protein At4g27190-like leucine-rich repeats" evidence="2">
    <location>
        <begin position="1"/>
        <end position="87"/>
    </location>
</feature>
<evidence type="ECO:0000259" key="2">
    <source>
        <dbReference type="Pfam" id="PF23247"/>
    </source>
</evidence>
<evidence type="ECO:0000256" key="1">
    <source>
        <dbReference type="ARBA" id="ARBA00022821"/>
    </source>
</evidence>
<dbReference type="Gene3D" id="3.80.10.10">
    <property type="entry name" value="Ribonuclease Inhibitor"/>
    <property type="match status" value="4"/>
</dbReference>
<evidence type="ECO:0000313" key="3">
    <source>
        <dbReference type="EMBL" id="RDX65627.1"/>
    </source>
</evidence>
<dbReference type="EMBL" id="QJKJ01013801">
    <property type="protein sequence ID" value="RDX65627.1"/>
    <property type="molecule type" value="Genomic_DNA"/>
</dbReference>
<comment type="caution">
    <text evidence="3">The sequence shown here is derived from an EMBL/GenBank/DDBJ whole genome shotgun (WGS) entry which is preliminary data.</text>
</comment>
<dbReference type="PANTHER" id="PTHR33463">
    <property type="entry name" value="NB-ARC DOMAIN-CONTAINING PROTEIN-RELATED"/>
    <property type="match status" value="1"/>
</dbReference>
<keyword evidence="1" id="KW-0611">Plant defense</keyword>
<protein>
    <recommendedName>
        <fullName evidence="2">Disease resistance protein At4g27190-like leucine-rich repeats domain-containing protein</fullName>
    </recommendedName>
</protein>
<feature type="domain" description="Disease resistance protein At4g27190-like leucine-rich repeats" evidence="2">
    <location>
        <begin position="452"/>
        <end position="603"/>
    </location>
</feature>
<dbReference type="SUPFAM" id="SSF52058">
    <property type="entry name" value="L domain-like"/>
    <property type="match status" value="2"/>
</dbReference>
<dbReference type="PANTHER" id="PTHR33463:SF136">
    <property type="entry name" value="NB-ARC DOMAIN-CONTAINING PROTEIN"/>
    <property type="match status" value="1"/>
</dbReference>
<dbReference type="Proteomes" id="UP000257109">
    <property type="component" value="Unassembled WGS sequence"/>
</dbReference>
<reference evidence="3" key="1">
    <citation type="submission" date="2018-05" db="EMBL/GenBank/DDBJ databases">
        <title>Draft genome of Mucuna pruriens seed.</title>
        <authorList>
            <person name="Nnadi N.E."/>
            <person name="Vos R."/>
            <person name="Hasami M.H."/>
            <person name="Devisetty U.K."/>
            <person name="Aguiy J.C."/>
        </authorList>
    </citation>
    <scope>NUCLEOTIDE SEQUENCE [LARGE SCALE GENOMIC DNA]</scope>
    <source>
        <strain evidence="3">JCA_2017</strain>
    </source>
</reference>
<dbReference type="InterPro" id="IPR032675">
    <property type="entry name" value="LRR_dom_sf"/>
</dbReference>
<dbReference type="Pfam" id="PF23247">
    <property type="entry name" value="LRR_RPS2"/>
    <property type="match status" value="4"/>
</dbReference>
<dbReference type="AlphaFoldDB" id="A0A371EHU2"/>
<dbReference type="InterPro" id="IPR050905">
    <property type="entry name" value="Plant_NBS-LRR"/>
</dbReference>
<feature type="domain" description="Disease resistance protein At4g27190-like leucine-rich repeats" evidence="2">
    <location>
        <begin position="819"/>
        <end position="926"/>
    </location>
</feature>
<dbReference type="OrthoDB" id="1747797at2759"/>
<accession>A0A371EHU2</accession>
<feature type="non-terminal residue" evidence="3">
    <location>
        <position position="1"/>
    </location>
</feature>
<keyword evidence="4" id="KW-1185">Reference proteome</keyword>
<proteinExistence type="predicted"/>
<sequence length="960" mass="111203">VVDCKAVEVIFEINDSQPTNVSRRDTNLKLIRVHRLPNLKQVWSKDPGGILNFKNLQSIEVSDCQNLGNVFPASVAEDVRKLEYIVAKEMVEIVACEDESETDNKSFVFPELTYLELRGLSNIELFYEGRHTIECPKLKQLTVVLCSKLKTFREETSETTNEVEKAVFSAEKVIPHLEHLEIDAVVGNWLQSNIEKYQMHCLKGLTLFFVHTVKCLHQYLCRMPNLERLNLIFSWLLLDKLVPSANIAPQDRLGTVLQLKELFLWNSKIKDIGFEQDPVLQRLELLSLRDCYELRNLAPPSVSFIYLTYLEVINCEGLENLMASSTAKSLVQLKTLKVIQCQVKEIVINEGNEKDDKEIVFSNLITIELVSLKYLKSFCSNQSFQFKFPSLEILIVRECPMMETFTVSHASAPKLQNILTVHGEQEAKWQWTGDLNATIQKVFKDKVCLKYTKNLKLSEYPEFIEQLWHHNYLVQQKNFSNLRSLEAGQCNKLVHVIPSHLLPCFENLEELKVWDCSAAQVIFNMNENRETKALGNRIIRLKKLSLSDLPKLEHVWDKNPEGIISLQVLQDMRVERCDYLKSLFPASVAKDLTRLEVLSVTNCSQLVEIFSKDEKAEGGTTKMFEFSSLTSLMLIELPGLKYFYPGLHMLEWPVLEQLEGFHCELVKLECQEDHPKEQLIPFQIEKVIQIPSMKKLYFGIGDIKVIWEPESRQLQFEELQRFPQDSDSTPLYRFLDMLPRIINLAFSRCLFEELFSAERPNADYTRILFHLKELKLCIMENLKSIGFEHSWLHSFPENLQILQVEDCHSLINLVPCTVSFSNLTHLKVSSCNKLLYLFTSSTAKSLARLERVEIDRCDSLQEIVFTEGNEPCEGEQIIFEKLQVLYFKELPELRCFYPGNCTLRFPSLDKVYVINCSKMKTFSPVNIIDHSTDWFYKKDATPQQEYDLNSAVRRIIEEKG</sequence>